<evidence type="ECO:0000256" key="1">
    <source>
        <dbReference type="ARBA" id="ARBA00022475"/>
    </source>
</evidence>
<dbReference type="EC" id="4.1.1.65" evidence="12"/>
<proteinExistence type="predicted"/>
<keyword evidence="8 12" id="KW-0456">Lyase</keyword>
<dbReference type="GO" id="GO:0008654">
    <property type="term" value="P:phospholipid biosynthetic process"/>
    <property type="evidence" value="ECO:0007669"/>
    <property type="project" value="UniProtKB-KW"/>
</dbReference>
<evidence type="ECO:0000256" key="6">
    <source>
        <dbReference type="ARBA" id="ARBA00023145"/>
    </source>
</evidence>
<evidence type="ECO:0000256" key="8">
    <source>
        <dbReference type="ARBA" id="ARBA00023239"/>
    </source>
</evidence>
<dbReference type="GO" id="GO:0004609">
    <property type="term" value="F:phosphatidylserine decarboxylase activity"/>
    <property type="evidence" value="ECO:0007669"/>
    <property type="project" value="UniProtKB-EC"/>
</dbReference>
<evidence type="ECO:0000313" key="13">
    <source>
        <dbReference type="Proteomes" id="UP000004067"/>
    </source>
</evidence>
<keyword evidence="4" id="KW-0443">Lipid metabolism</keyword>
<dbReference type="InterPro" id="IPR003817">
    <property type="entry name" value="PS_Dcarbxylase"/>
</dbReference>
<dbReference type="NCBIfam" id="NF003685">
    <property type="entry name" value="PRK05305.2-5"/>
    <property type="match status" value="1"/>
</dbReference>
<keyword evidence="7" id="KW-0594">Phospholipid biosynthesis</keyword>
<keyword evidence="9" id="KW-1208">Phospholipid metabolism</keyword>
<dbReference type="EMBL" id="AFHQ01000052">
    <property type="protein sequence ID" value="EGK57918.1"/>
    <property type="molecule type" value="Genomic_DNA"/>
</dbReference>
<sequence length="212" mass="23794">MRMVIVSEGYKFIGAALILAVILGFFAHPYAAIPFVVLACYFAYFFRSPAREIVQDANHILSPADGTVTEISPVGMDDFVGEKCNKIVIFMSVFNVHVNRSPIHGEIKLQKYYCGRFRPAYKDEVGFENEHHLIGIDRGDLRITVKQIAGILARRIVSWVTLDDKLRQGDIYGMIRFGSCLEIVMPERAQILVQKGEKVQGGKTVLGRLEGE</sequence>
<dbReference type="eggNOG" id="COG0688">
    <property type="taxonomic scope" value="Bacteria"/>
</dbReference>
<evidence type="ECO:0000256" key="9">
    <source>
        <dbReference type="ARBA" id="ARBA00023264"/>
    </source>
</evidence>
<keyword evidence="5 11" id="KW-0472">Membrane</keyword>
<keyword evidence="2" id="KW-0444">Lipid biosynthesis</keyword>
<keyword evidence="11" id="KW-0812">Transmembrane</keyword>
<dbReference type="Proteomes" id="UP000004067">
    <property type="component" value="Unassembled WGS sequence"/>
</dbReference>
<evidence type="ECO:0000256" key="2">
    <source>
        <dbReference type="ARBA" id="ARBA00022516"/>
    </source>
</evidence>
<dbReference type="NCBIfam" id="NF003678">
    <property type="entry name" value="PRK05305.1-2"/>
    <property type="match status" value="1"/>
</dbReference>
<keyword evidence="1" id="KW-1003">Cell membrane</keyword>
<keyword evidence="13" id="KW-1185">Reference proteome</keyword>
<accession>F5RPA2</accession>
<name>F5RPA2_9FIRM</name>
<dbReference type="STRING" id="888060.HMPREF9081_2088"/>
<dbReference type="InterPro" id="IPR033175">
    <property type="entry name" value="PSD-A"/>
</dbReference>
<dbReference type="HOGENOM" id="CLU_072492_2_0_9"/>
<evidence type="ECO:0000256" key="7">
    <source>
        <dbReference type="ARBA" id="ARBA00023209"/>
    </source>
</evidence>
<dbReference type="AlphaFoldDB" id="F5RPA2"/>
<organism evidence="12 13">
    <name type="scientific">Centipeda periodontii DSM 2778</name>
    <dbReference type="NCBI Taxonomy" id="888060"/>
    <lineage>
        <taxon>Bacteria</taxon>
        <taxon>Bacillati</taxon>
        <taxon>Bacillota</taxon>
        <taxon>Negativicutes</taxon>
        <taxon>Selenomonadales</taxon>
        <taxon>Selenomonadaceae</taxon>
        <taxon>Centipeda</taxon>
    </lineage>
</organism>
<evidence type="ECO:0000256" key="10">
    <source>
        <dbReference type="ARBA" id="ARBA00023317"/>
    </source>
</evidence>
<evidence type="ECO:0000256" key="5">
    <source>
        <dbReference type="ARBA" id="ARBA00023136"/>
    </source>
</evidence>
<keyword evidence="11" id="KW-1133">Transmembrane helix</keyword>
<protein>
    <submittedName>
        <fullName evidence="12">Phosphatidylserine decarboxylase</fullName>
        <ecNumber evidence="12">4.1.1.65</ecNumber>
    </submittedName>
</protein>
<comment type="caution">
    <text evidence="12">The sequence shown here is derived from an EMBL/GenBank/DDBJ whole genome shotgun (WGS) entry which is preliminary data.</text>
</comment>
<feature type="transmembrane region" description="Helical" evidence="11">
    <location>
        <begin position="12"/>
        <end position="45"/>
    </location>
</feature>
<reference evidence="12 13" key="1">
    <citation type="submission" date="2011-04" db="EMBL/GenBank/DDBJ databases">
        <authorList>
            <person name="Muzny D."/>
            <person name="Qin X."/>
            <person name="Deng J."/>
            <person name="Jiang H."/>
            <person name="Liu Y."/>
            <person name="Qu J."/>
            <person name="Song X.-Z."/>
            <person name="Zhang L."/>
            <person name="Thornton R."/>
            <person name="Coyle M."/>
            <person name="Francisco L."/>
            <person name="Jackson L."/>
            <person name="Javaid M."/>
            <person name="Korchina V."/>
            <person name="Kovar C."/>
            <person name="Mata R."/>
            <person name="Mathew T."/>
            <person name="Ngo R."/>
            <person name="Nguyen L."/>
            <person name="Nguyen N."/>
            <person name="Okwuonu G."/>
            <person name="Ongeri F."/>
            <person name="Pham C."/>
            <person name="Simmons D."/>
            <person name="Wilczek-Boney K."/>
            <person name="Hale W."/>
            <person name="Jakkamsetti A."/>
            <person name="Pham P."/>
            <person name="Ruth R."/>
            <person name="San Lucas F."/>
            <person name="Warren J."/>
            <person name="Zhang J."/>
            <person name="Zhao Z."/>
            <person name="Zhou C."/>
            <person name="Zhu D."/>
            <person name="Lee S."/>
            <person name="Bess C."/>
            <person name="Blankenburg K."/>
            <person name="Forbes L."/>
            <person name="Fu Q."/>
            <person name="Gubbala S."/>
            <person name="Hirani K."/>
            <person name="Jayaseelan J.C."/>
            <person name="Lara F."/>
            <person name="Munidasa M."/>
            <person name="Palculict T."/>
            <person name="Patil S."/>
            <person name="Pu L.-L."/>
            <person name="Saada N."/>
            <person name="Tang L."/>
            <person name="Weissenberger G."/>
            <person name="Zhu Y."/>
            <person name="Hemphill L."/>
            <person name="Shang Y."/>
            <person name="Youmans B."/>
            <person name="Ayvaz T."/>
            <person name="Ross M."/>
            <person name="Santibanez J."/>
            <person name="Aqrawi P."/>
            <person name="Gross S."/>
            <person name="Joshi V."/>
            <person name="Fowler G."/>
            <person name="Nazareth L."/>
            <person name="Reid J."/>
            <person name="Worley K."/>
            <person name="Petrosino J."/>
            <person name="Highlander S."/>
            <person name="Gibbs R."/>
        </authorList>
    </citation>
    <scope>NUCLEOTIDE SEQUENCE [LARGE SCALE GENOMIC DNA]</scope>
    <source>
        <strain evidence="12 13">DSM 2778</strain>
    </source>
</reference>
<evidence type="ECO:0000256" key="11">
    <source>
        <dbReference type="SAM" id="Phobius"/>
    </source>
</evidence>
<evidence type="ECO:0000256" key="3">
    <source>
        <dbReference type="ARBA" id="ARBA00022793"/>
    </source>
</evidence>
<keyword evidence="3" id="KW-0210">Decarboxylase</keyword>
<keyword evidence="10" id="KW-0670">Pyruvate</keyword>
<dbReference type="PANTHER" id="PTHR35809">
    <property type="entry name" value="ARCHAETIDYLSERINE DECARBOXYLASE PROENZYME-RELATED"/>
    <property type="match status" value="1"/>
</dbReference>
<keyword evidence="6" id="KW-0865">Zymogen</keyword>
<gene>
    <name evidence="12" type="primary">psd</name>
    <name evidence="12" type="ORF">HMPREF9081_2088</name>
</gene>
<evidence type="ECO:0000256" key="4">
    <source>
        <dbReference type="ARBA" id="ARBA00023098"/>
    </source>
</evidence>
<dbReference type="Pfam" id="PF02666">
    <property type="entry name" value="PS_Dcarbxylase"/>
    <property type="match status" value="1"/>
</dbReference>
<dbReference type="PANTHER" id="PTHR35809:SF1">
    <property type="entry name" value="ARCHAETIDYLSERINE DECARBOXYLASE PROENZYME-RELATED"/>
    <property type="match status" value="1"/>
</dbReference>
<evidence type="ECO:0000313" key="12">
    <source>
        <dbReference type="EMBL" id="EGK57918.1"/>
    </source>
</evidence>